<dbReference type="Proteomes" id="UP001226762">
    <property type="component" value="Unassembled WGS sequence"/>
</dbReference>
<dbReference type="EMBL" id="JANHAX010000001">
    <property type="protein sequence ID" value="MDQ2088785.1"/>
    <property type="molecule type" value="Genomic_DNA"/>
</dbReference>
<evidence type="ECO:0000313" key="2">
    <source>
        <dbReference type="Proteomes" id="UP001226762"/>
    </source>
</evidence>
<evidence type="ECO:0000313" key="1">
    <source>
        <dbReference type="EMBL" id="MDQ2088785.1"/>
    </source>
</evidence>
<dbReference type="Gene3D" id="3.40.50.300">
    <property type="entry name" value="P-loop containing nucleotide triphosphate hydrolases"/>
    <property type="match status" value="1"/>
</dbReference>
<reference evidence="1" key="1">
    <citation type="submission" date="2022-07" db="EMBL/GenBank/DDBJ databases">
        <authorList>
            <person name="Otstavnykh N."/>
            <person name="Isaeva M."/>
            <person name="Bystritskaya E."/>
        </authorList>
    </citation>
    <scope>NUCLEOTIDE SEQUENCE</scope>
    <source>
        <strain evidence="1">KCTC 52189</strain>
    </source>
</reference>
<dbReference type="InterPro" id="IPR027417">
    <property type="entry name" value="P-loop_NTPase"/>
</dbReference>
<protein>
    <recommendedName>
        <fullName evidence="3">Sulfotransferase domain-containing protein</fullName>
    </recommendedName>
</protein>
<gene>
    <name evidence="1" type="ORF">NO357_02570</name>
</gene>
<keyword evidence="2" id="KW-1185">Reference proteome</keyword>
<reference evidence="1" key="2">
    <citation type="submission" date="2023-02" db="EMBL/GenBank/DDBJ databases">
        <title>'Rhodoalgimonas zhirmunskyi' gen. nov., isolated from a red alga.</title>
        <authorList>
            <person name="Nedashkovskaya O.I."/>
            <person name="Otstavnykh N.Y."/>
            <person name="Bystritskaya E.P."/>
            <person name="Balabanova L.A."/>
            <person name="Isaeva M.P."/>
        </authorList>
    </citation>
    <scope>NUCLEOTIDE SEQUENCE</scope>
    <source>
        <strain evidence="1">KCTC 52189</strain>
    </source>
</reference>
<sequence>MAQTIVHIGHGKTGSSAIQSFLALNAELLRAFGIEYPWHDSFAAAREGRITSGNYDSFYRLEQRPAGMVLFSSEKFCRDVVNRPEFLERLAGIGGQVKIICYTRDLFDHFLSAYGQLIKRGRGTDSPRAYAERHKIFRVLARVIDRLEEAGIALELTNYSRLDGPIEMDFAHRILGAEAARLLDQAQRVDGAVNRSLTRAELALQRLFNEYAAFPTARFISDALCNALPEIRGERPPLDSETCNLLIERNRDAIARINRRLPAGEAIRLEPPADAGSAGGSYVFSEDQLRVLARSVSEEIAKSRKAGRQT</sequence>
<name>A0AAE3WA69_9RHOB</name>
<accession>A0AAE3WA69</accession>
<comment type="caution">
    <text evidence="1">The sequence shown here is derived from an EMBL/GenBank/DDBJ whole genome shotgun (WGS) entry which is preliminary data.</text>
</comment>
<dbReference type="AlphaFoldDB" id="A0AAE3WA69"/>
<dbReference type="RefSeq" id="WP_306734048.1">
    <property type="nucleotide sequence ID" value="NZ_JANHAX010000001.1"/>
</dbReference>
<evidence type="ECO:0008006" key="3">
    <source>
        <dbReference type="Google" id="ProtNLM"/>
    </source>
</evidence>
<dbReference type="SUPFAM" id="SSF52540">
    <property type="entry name" value="P-loop containing nucleoside triphosphate hydrolases"/>
    <property type="match status" value="1"/>
</dbReference>
<organism evidence="1 2">
    <name type="scientific">Marimonas arenosa</name>
    <dbReference type="NCBI Taxonomy" id="1795305"/>
    <lineage>
        <taxon>Bacteria</taxon>
        <taxon>Pseudomonadati</taxon>
        <taxon>Pseudomonadota</taxon>
        <taxon>Alphaproteobacteria</taxon>
        <taxon>Rhodobacterales</taxon>
        <taxon>Paracoccaceae</taxon>
        <taxon>Marimonas</taxon>
    </lineage>
</organism>
<proteinExistence type="predicted"/>